<gene>
    <name evidence="1" type="ORF">P5G51_005605</name>
</gene>
<accession>A0ABU5CF39</accession>
<comment type="caution">
    <text evidence="1">The sequence shown here is derived from an EMBL/GenBank/DDBJ whole genome shotgun (WGS) entry which is preliminary data.</text>
</comment>
<evidence type="ECO:0000313" key="1">
    <source>
        <dbReference type="EMBL" id="MDY0404944.1"/>
    </source>
</evidence>
<evidence type="ECO:0000313" key="2">
    <source>
        <dbReference type="Proteomes" id="UP001228376"/>
    </source>
</evidence>
<proteinExistence type="predicted"/>
<protein>
    <submittedName>
        <fullName evidence="1">Uncharacterized protein</fullName>
    </submittedName>
</protein>
<organism evidence="1 2">
    <name type="scientific">Tigheibacillus jepli</name>
    <dbReference type="NCBI Taxonomy" id="3035914"/>
    <lineage>
        <taxon>Bacteria</taxon>
        <taxon>Bacillati</taxon>
        <taxon>Bacillota</taxon>
        <taxon>Bacilli</taxon>
        <taxon>Bacillales</taxon>
        <taxon>Bacillaceae</taxon>
        <taxon>Tigheibacillus</taxon>
    </lineage>
</organism>
<dbReference type="RefSeq" id="WP_320384369.1">
    <property type="nucleotide sequence ID" value="NZ_JAROCA020000001.1"/>
</dbReference>
<name>A0ABU5CF39_9BACI</name>
<reference evidence="1 2" key="1">
    <citation type="submission" date="2023-10" db="EMBL/GenBank/DDBJ databases">
        <title>179-bfca-hs.</title>
        <authorList>
            <person name="Miliotis G."/>
            <person name="Sengupta P."/>
            <person name="Hameed A."/>
            <person name="Chuvochina M."/>
            <person name="Mcdonagh F."/>
            <person name="Simpson A.C."/>
            <person name="Singh N.K."/>
            <person name="Rekha P.D."/>
            <person name="Raman K."/>
            <person name="Hugenholtz P."/>
            <person name="Venkateswaran K."/>
        </authorList>
    </citation>
    <scope>NUCLEOTIDE SEQUENCE [LARGE SCALE GENOMIC DNA]</scope>
    <source>
        <strain evidence="1 2">179-BFC-A-HS</strain>
    </source>
</reference>
<keyword evidence="2" id="KW-1185">Reference proteome</keyword>
<sequence>MVTDTNQTRNGNTIVPPFKGYGYLESQVGGAAIKKRVQQELERLPAHPLHNKKDALSVSDIFAFAR</sequence>
<dbReference type="EMBL" id="JAROCA020000001">
    <property type="protein sequence ID" value="MDY0404944.1"/>
    <property type="molecule type" value="Genomic_DNA"/>
</dbReference>
<dbReference type="Proteomes" id="UP001228376">
    <property type="component" value="Unassembled WGS sequence"/>
</dbReference>